<dbReference type="Proteomes" id="UP001180020">
    <property type="component" value="Unassembled WGS sequence"/>
</dbReference>
<sequence>MNPFTKSKTVIKLWIPPRGPIGTPQSSIKRRLPRPPKALLTRRITDLSVGGALAGTTLVITPKKRVPQTASLRKRQSERLARDVASSSMVSSIEPNAVEEDVRERDIGREDVNSKIDENSLKGPFPGGPQTNELLVDYRHHITYHIWNGKGDRSLQCH</sequence>
<evidence type="ECO:0000256" key="1">
    <source>
        <dbReference type="SAM" id="MobiDB-lite"/>
    </source>
</evidence>
<reference evidence="2" key="1">
    <citation type="journal article" date="2023" name="Nat. Commun.">
        <title>Diploid and tetraploid genomes of Acorus and the evolution of monocots.</title>
        <authorList>
            <person name="Ma L."/>
            <person name="Liu K.W."/>
            <person name="Li Z."/>
            <person name="Hsiao Y.Y."/>
            <person name="Qi Y."/>
            <person name="Fu T."/>
            <person name="Tang G.D."/>
            <person name="Zhang D."/>
            <person name="Sun W.H."/>
            <person name="Liu D.K."/>
            <person name="Li Y."/>
            <person name="Chen G.Z."/>
            <person name="Liu X.D."/>
            <person name="Liao X.Y."/>
            <person name="Jiang Y.T."/>
            <person name="Yu X."/>
            <person name="Hao Y."/>
            <person name="Huang J."/>
            <person name="Zhao X.W."/>
            <person name="Ke S."/>
            <person name="Chen Y.Y."/>
            <person name="Wu W.L."/>
            <person name="Hsu J.L."/>
            <person name="Lin Y.F."/>
            <person name="Huang M.D."/>
            <person name="Li C.Y."/>
            <person name="Huang L."/>
            <person name="Wang Z.W."/>
            <person name="Zhao X."/>
            <person name="Zhong W.Y."/>
            <person name="Peng D.H."/>
            <person name="Ahmad S."/>
            <person name="Lan S."/>
            <person name="Zhang J.S."/>
            <person name="Tsai W.C."/>
            <person name="Van de Peer Y."/>
            <person name="Liu Z.J."/>
        </authorList>
    </citation>
    <scope>NUCLEOTIDE SEQUENCE</scope>
    <source>
        <strain evidence="2">CP</strain>
    </source>
</reference>
<evidence type="ECO:0000313" key="2">
    <source>
        <dbReference type="EMBL" id="KAK1325755.1"/>
    </source>
</evidence>
<dbReference type="AlphaFoldDB" id="A0AAV9FLR2"/>
<evidence type="ECO:0000313" key="3">
    <source>
        <dbReference type="Proteomes" id="UP001180020"/>
    </source>
</evidence>
<feature type="compositionally biased region" description="Basic and acidic residues" evidence="1">
    <location>
        <begin position="100"/>
        <end position="120"/>
    </location>
</feature>
<feature type="region of interest" description="Disordered" evidence="1">
    <location>
        <begin position="69"/>
        <end position="128"/>
    </location>
</feature>
<reference evidence="2" key="2">
    <citation type="submission" date="2023-06" db="EMBL/GenBank/DDBJ databases">
        <authorList>
            <person name="Ma L."/>
            <person name="Liu K.-W."/>
            <person name="Li Z."/>
            <person name="Hsiao Y.-Y."/>
            <person name="Qi Y."/>
            <person name="Fu T."/>
            <person name="Tang G."/>
            <person name="Zhang D."/>
            <person name="Sun W.-H."/>
            <person name="Liu D.-K."/>
            <person name="Li Y."/>
            <person name="Chen G.-Z."/>
            <person name="Liu X.-D."/>
            <person name="Liao X.-Y."/>
            <person name="Jiang Y.-T."/>
            <person name="Yu X."/>
            <person name="Hao Y."/>
            <person name="Huang J."/>
            <person name="Zhao X.-W."/>
            <person name="Ke S."/>
            <person name="Chen Y.-Y."/>
            <person name="Wu W.-L."/>
            <person name="Hsu J.-L."/>
            <person name="Lin Y.-F."/>
            <person name="Huang M.-D."/>
            <person name="Li C.-Y."/>
            <person name="Huang L."/>
            <person name="Wang Z.-W."/>
            <person name="Zhao X."/>
            <person name="Zhong W.-Y."/>
            <person name="Peng D.-H."/>
            <person name="Ahmad S."/>
            <person name="Lan S."/>
            <person name="Zhang J.-S."/>
            <person name="Tsai W.-C."/>
            <person name="Van De Peer Y."/>
            <person name="Liu Z.-J."/>
        </authorList>
    </citation>
    <scope>NUCLEOTIDE SEQUENCE</scope>
    <source>
        <strain evidence="2">CP</strain>
        <tissue evidence="2">Leaves</tissue>
    </source>
</reference>
<comment type="caution">
    <text evidence="2">The sequence shown here is derived from an EMBL/GenBank/DDBJ whole genome shotgun (WGS) entry which is preliminary data.</text>
</comment>
<dbReference type="EMBL" id="JAUJYO010000001">
    <property type="protein sequence ID" value="KAK1325755.1"/>
    <property type="molecule type" value="Genomic_DNA"/>
</dbReference>
<feature type="compositionally biased region" description="Polar residues" evidence="1">
    <location>
        <begin position="85"/>
        <end position="94"/>
    </location>
</feature>
<name>A0AAV9FLR2_ACOCL</name>
<gene>
    <name evidence="2" type="ORF">QJS10_CPA01g01827</name>
</gene>
<keyword evidence="3" id="KW-1185">Reference proteome</keyword>
<accession>A0AAV9FLR2</accession>
<organism evidence="2 3">
    <name type="scientific">Acorus calamus</name>
    <name type="common">Sweet flag</name>
    <dbReference type="NCBI Taxonomy" id="4465"/>
    <lineage>
        <taxon>Eukaryota</taxon>
        <taxon>Viridiplantae</taxon>
        <taxon>Streptophyta</taxon>
        <taxon>Embryophyta</taxon>
        <taxon>Tracheophyta</taxon>
        <taxon>Spermatophyta</taxon>
        <taxon>Magnoliopsida</taxon>
        <taxon>Liliopsida</taxon>
        <taxon>Acoraceae</taxon>
        <taxon>Acorus</taxon>
    </lineage>
</organism>
<proteinExistence type="predicted"/>
<protein>
    <submittedName>
        <fullName evidence="2">Uncharacterized protein</fullName>
    </submittedName>
</protein>